<feature type="domain" description="NmrA-like" evidence="3">
    <location>
        <begin position="5"/>
        <end position="303"/>
    </location>
</feature>
<dbReference type="Proteomes" id="UP001174934">
    <property type="component" value="Unassembled WGS sequence"/>
</dbReference>
<evidence type="ECO:0000259" key="3">
    <source>
        <dbReference type="Pfam" id="PF05368"/>
    </source>
</evidence>
<keyword evidence="5" id="KW-1185">Reference proteome</keyword>
<dbReference type="EMBL" id="JAULSR010000004">
    <property type="protein sequence ID" value="KAK0622044.1"/>
    <property type="molecule type" value="Genomic_DNA"/>
</dbReference>
<dbReference type="Gene3D" id="3.40.50.720">
    <property type="entry name" value="NAD(P)-binding Rossmann-like Domain"/>
    <property type="match status" value="1"/>
</dbReference>
<name>A0AA39WUW2_9PEZI</name>
<accession>A0AA39WUW2</accession>
<dbReference type="PANTHER" id="PTHR42748">
    <property type="entry name" value="NITROGEN METABOLITE REPRESSION PROTEIN NMRA FAMILY MEMBER"/>
    <property type="match status" value="1"/>
</dbReference>
<protein>
    <recommendedName>
        <fullName evidence="3">NmrA-like domain-containing protein</fullName>
    </recommendedName>
</protein>
<dbReference type="GO" id="GO:0005634">
    <property type="term" value="C:nucleus"/>
    <property type="evidence" value="ECO:0007669"/>
    <property type="project" value="TreeGrafter"/>
</dbReference>
<evidence type="ECO:0000313" key="4">
    <source>
        <dbReference type="EMBL" id="KAK0622044.1"/>
    </source>
</evidence>
<evidence type="ECO:0000256" key="2">
    <source>
        <dbReference type="ARBA" id="ARBA00022857"/>
    </source>
</evidence>
<reference evidence="4" key="1">
    <citation type="submission" date="2023-06" db="EMBL/GenBank/DDBJ databases">
        <title>Genome-scale phylogeny and comparative genomics of the fungal order Sordariales.</title>
        <authorList>
            <consortium name="Lawrence Berkeley National Laboratory"/>
            <person name="Hensen N."/>
            <person name="Bonometti L."/>
            <person name="Westerberg I."/>
            <person name="Brannstrom I.O."/>
            <person name="Guillou S."/>
            <person name="Cros-Aarteil S."/>
            <person name="Calhoun S."/>
            <person name="Haridas S."/>
            <person name="Kuo A."/>
            <person name="Mondo S."/>
            <person name="Pangilinan J."/>
            <person name="Riley R."/>
            <person name="LaButti K."/>
            <person name="Andreopoulos B."/>
            <person name="Lipzen A."/>
            <person name="Chen C."/>
            <person name="Yanf M."/>
            <person name="Daum C."/>
            <person name="Ng V."/>
            <person name="Clum A."/>
            <person name="Steindorff A."/>
            <person name="Ohm R."/>
            <person name="Martin F."/>
            <person name="Silar P."/>
            <person name="Natvig D."/>
            <person name="Lalanne C."/>
            <person name="Gautier V."/>
            <person name="Ament-velasquez S.L."/>
            <person name="Kruys A."/>
            <person name="Hutchinson M.I."/>
            <person name="Powell A.J."/>
            <person name="Barry K."/>
            <person name="Miller A.N."/>
            <person name="Grigoriev I.V."/>
            <person name="Debuchy R."/>
            <person name="Gladieux P."/>
            <person name="Thoren M.H."/>
            <person name="Johannesson H."/>
        </authorList>
    </citation>
    <scope>NUCLEOTIDE SEQUENCE</scope>
    <source>
        <strain evidence="4">SMH3391-2</strain>
    </source>
</reference>
<dbReference type="InterPro" id="IPR008030">
    <property type="entry name" value="NmrA-like"/>
</dbReference>
<keyword evidence="2" id="KW-0521">NADP</keyword>
<dbReference type="AlphaFoldDB" id="A0AA39WUW2"/>
<dbReference type="PANTHER" id="PTHR42748:SF28">
    <property type="entry name" value="NMRA-LIKE DOMAIN-CONTAINING PROTEIN"/>
    <property type="match status" value="1"/>
</dbReference>
<gene>
    <name evidence="4" type="ORF">B0T17DRAFT_494491</name>
</gene>
<organism evidence="4 5">
    <name type="scientific">Bombardia bombarda</name>
    <dbReference type="NCBI Taxonomy" id="252184"/>
    <lineage>
        <taxon>Eukaryota</taxon>
        <taxon>Fungi</taxon>
        <taxon>Dikarya</taxon>
        <taxon>Ascomycota</taxon>
        <taxon>Pezizomycotina</taxon>
        <taxon>Sordariomycetes</taxon>
        <taxon>Sordariomycetidae</taxon>
        <taxon>Sordariales</taxon>
        <taxon>Lasiosphaeriaceae</taxon>
        <taxon>Bombardia</taxon>
    </lineage>
</organism>
<dbReference type="Gene3D" id="3.90.25.10">
    <property type="entry name" value="UDP-galactose 4-epimerase, domain 1"/>
    <property type="match status" value="1"/>
</dbReference>
<dbReference type="InterPro" id="IPR051164">
    <property type="entry name" value="NmrA-like_oxidored"/>
</dbReference>
<dbReference type="InterPro" id="IPR036291">
    <property type="entry name" value="NAD(P)-bd_dom_sf"/>
</dbReference>
<comment type="similarity">
    <text evidence="1">Belongs to the NmrA-type oxidoreductase family.</text>
</comment>
<evidence type="ECO:0000313" key="5">
    <source>
        <dbReference type="Proteomes" id="UP001174934"/>
    </source>
</evidence>
<sequence length="348" mass="38360">MSDSKKIVTIVGATGSQGKGVVSAILNSSNPSAYHIRAITRNPSGAPAQALSAQGIEVVQADVNSLPSLVTAFAGSHIIFAVTNFWEPFISFKNQQQACSVETRQGLNLALAVADPTVLPTLERYIWSTIPDAMAISGGKYLIPHFESKNKVDRYIREALPQLYAKTTFLWVSYYHYNYVWFMFKPYWVASANAHVQVANYAGDTPLHTIGDVSVNITPFVRAVVEGRGGEEEEGEEEAAASTVGGRVVFANLATPTADEMLQTWAKAKGTRAQLVRISGKDYRKLWPVWADEIGLMMEFWDECRNECWPTVDSEGRKVLTAEDLGIKADELQGLEEAFRELDMDVIS</sequence>
<dbReference type="SUPFAM" id="SSF51735">
    <property type="entry name" value="NAD(P)-binding Rossmann-fold domains"/>
    <property type="match status" value="1"/>
</dbReference>
<comment type="caution">
    <text evidence="4">The sequence shown here is derived from an EMBL/GenBank/DDBJ whole genome shotgun (WGS) entry which is preliminary data.</text>
</comment>
<proteinExistence type="inferred from homology"/>
<evidence type="ECO:0000256" key="1">
    <source>
        <dbReference type="ARBA" id="ARBA00006328"/>
    </source>
</evidence>
<dbReference type="Pfam" id="PF05368">
    <property type="entry name" value="NmrA"/>
    <property type="match status" value="1"/>
</dbReference>